<dbReference type="InterPro" id="IPR013083">
    <property type="entry name" value="Znf_RING/FYVE/PHD"/>
</dbReference>
<dbReference type="Pfam" id="PF19422">
    <property type="entry name" value="Ariadne"/>
    <property type="match status" value="1"/>
</dbReference>
<comment type="function">
    <text evidence="3">Might act as an E3 ubiquitin-protein ligase, or as part of E3 complex, which accepts ubiquitin from specific E2 ubiquitin-conjugating enzymes and then transfers it to substrates.</text>
</comment>
<dbReference type="STRING" id="15368.A0A0Q3RMF0"/>
<dbReference type="InterPro" id="IPR045840">
    <property type="entry name" value="Ariadne"/>
</dbReference>
<sequence>MASDDECYYEEEEDDEGLDADEDYVGLHEEAAPSPQHCGDHWEQDLSMASNLVNIERHNARALLIHHRWKMDRIHDFLVRKGRDRMLKEAGIVTESYITCDVCFEDIDSCGVSNMDCGHRFCDDCWAGHLLASLDMGKKQIRCMALKCPAICGDGMVRRLLGQKYPDAVLRFERFIVESYLENNETVKWCPSAPHCGRAIRVEASERYCEVECPCGVGFCFNCAAPAHSPCPCPMWDKWDAKFRGDSENLKWIAVHTKSCPGCQKPIEQNGGCNHVRCRCGQHLCYACGAVLDSTHNCNRYKEGNANANVNSIRREMLRYTHYCDRYNVHLSSYKMEQEKLWPAIDKRIRQLESACVIRPIIRDSSWLTRAHRSLLRSGQVLARLYAFPYYMFGGGEVRTYPSEKANLAMAQVLFENQQEQLERNVERLSKVLAAEMPVLAEEELLRTMQETANLAKIVETHCGEIYKCIQDKLLPLLVDPMSIATYRPDGPEKAKELPA</sequence>
<dbReference type="GO" id="GO:0000151">
    <property type="term" value="C:ubiquitin ligase complex"/>
    <property type="evidence" value="ECO:0000318"/>
    <property type="project" value="GO_Central"/>
</dbReference>
<dbReference type="GO" id="GO:0016567">
    <property type="term" value="P:protein ubiquitination"/>
    <property type="evidence" value="ECO:0007669"/>
    <property type="project" value="InterPro"/>
</dbReference>
<evidence type="ECO:0000256" key="5">
    <source>
        <dbReference type="ARBA" id="ARBA00005884"/>
    </source>
</evidence>
<keyword evidence="19" id="KW-1185">Reference proteome</keyword>
<evidence type="ECO:0000256" key="1">
    <source>
        <dbReference type="ARBA" id="ARBA00001798"/>
    </source>
</evidence>
<dbReference type="FunFam" id="3.30.40.10:FF:000019">
    <property type="entry name" value="RBR-type E3 ubiquitin transferase"/>
    <property type="match status" value="1"/>
</dbReference>
<evidence type="ECO:0000256" key="9">
    <source>
        <dbReference type="ARBA" id="ARBA00022737"/>
    </source>
</evidence>
<name>A0A0Q3RMF0_BRADI</name>
<dbReference type="EMBL" id="CM000880">
    <property type="protein sequence ID" value="KQK14114.2"/>
    <property type="molecule type" value="Genomic_DNA"/>
</dbReference>
<protein>
    <recommendedName>
        <fullName evidence="6">RBR-type E3 ubiquitin transferase</fullName>
        <ecNumber evidence="6">2.3.2.31</ecNumber>
    </recommendedName>
</protein>
<dbReference type="InterPro" id="IPR031127">
    <property type="entry name" value="E3_UB_ligase_RBR"/>
</dbReference>
<dbReference type="PROSITE" id="PS50089">
    <property type="entry name" value="ZF_RING_2"/>
    <property type="match status" value="1"/>
</dbReference>
<keyword evidence="8" id="KW-0479">Metal-binding</keyword>
<proteinExistence type="inferred from homology"/>
<evidence type="ECO:0000256" key="11">
    <source>
        <dbReference type="ARBA" id="ARBA00022786"/>
    </source>
</evidence>
<dbReference type="InterPro" id="IPR002867">
    <property type="entry name" value="IBR_dom"/>
</dbReference>
<keyword evidence="7" id="KW-0808">Transferase</keyword>
<gene>
    <name evidence="17" type="ORF">BRADI_1g14391v3</name>
</gene>
<evidence type="ECO:0000256" key="7">
    <source>
        <dbReference type="ARBA" id="ARBA00022679"/>
    </source>
</evidence>
<evidence type="ECO:0000256" key="2">
    <source>
        <dbReference type="ARBA" id="ARBA00001947"/>
    </source>
</evidence>
<evidence type="ECO:0000313" key="17">
    <source>
        <dbReference type="EMBL" id="KQK14114.2"/>
    </source>
</evidence>
<dbReference type="InParanoid" id="A0A0Q3RMF0"/>
<dbReference type="Pfam" id="PF26200">
    <property type="entry name" value="Rcat_RNF216"/>
    <property type="match status" value="1"/>
</dbReference>
<dbReference type="AlphaFoldDB" id="A0A0Q3RMF0"/>
<evidence type="ECO:0000313" key="19">
    <source>
        <dbReference type="Proteomes" id="UP000008810"/>
    </source>
</evidence>
<dbReference type="OrthoDB" id="69641at2759"/>
<dbReference type="GO" id="GO:0006511">
    <property type="term" value="P:ubiquitin-dependent protein catabolic process"/>
    <property type="evidence" value="ECO:0000318"/>
    <property type="project" value="GO_Central"/>
</dbReference>
<keyword evidence="10 13" id="KW-0863">Zinc-finger</keyword>
<reference evidence="18" key="3">
    <citation type="submission" date="2018-08" db="UniProtKB">
        <authorList>
            <consortium name="EnsemblPlants"/>
        </authorList>
    </citation>
    <scope>IDENTIFICATION</scope>
    <source>
        <strain evidence="18">cv. Bd21</strain>
    </source>
</reference>
<reference evidence="17 18" key="1">
    <citation type="journal article" date="2010" name="Nature">
        <title>Genome sequencing and analysis of the model grass Brachypodium distachyon.</title>
        <authorList>
            <consortium name="International Brachypodium Initiative"/>
        </authorList>
    </citation>
    <scope>NUCLEOTIDE SEQUENCE [LARGE SCALE GENOMIC DNA]</scope>
    <source>
        <strain evidence="17 18">Bd21</strain>
    </source>
</reference>
<comment type="cofactor">
    <cofactor evidence="2">
        <name>Zn(2+)</name>
        <dbReference type="ChEBI" id="CHEBI:29105"/>
    </cofactor>
</comment>
<dbReference type="SMART" id="SM00647">
    <property type="entry name" value="IBR"/>
    <property type="match status" value="2"/>
</dbReference>
<dbReference type="Gene3D" id="3.30.40.10">
    <property type="entry name" value="Zinc/RING finger domain, C3HC4 (zinc finger)"/>
    <property type="match status" value="1"/>
</dbReference>
<evidence type="ECO:0000256" key="14">
    <source>
        <dbReference type="SAM" id="MobiDB-lite"/>
    </source>
</evidence>
<dbReference type="EC" id="2.3.2.31" evidence="6"/>
<dbReference type="EnsemblPlants" id="KQK14114">
    <property type="protein sequence ID" value="KQK14114"/>
    <property type="gene ID" value="BRADI_1g14391v3"/>
</dbReference>
<comment type="pathway">
    <text evidence="4">Protein modification; protein ubiquitination.</text>
</comment>
<accession>A0A0Q3RMF0</accession>
<comment type="similarity">
    <text evidence="5">Belongs to the RBR family. Ariadne subfamily.</text>
</comment>
<comment type="catalytic activity">
    <reaction evidence="1">
        <text>[E2 ubiquitin-conjugating enzyme]-S-ubiquitinyl-L-cysteine + [acceptor protein]-L-lysine = [E2 ubiquitin-conjugating enzyme]-L-cysteine + [acceptor protein]-N(6)-ubiquitinyl-L-lysine.</text>
        <dbReference type="EC" id="2.3.2.31"/>
    </reaction>
</comment>
<dbReference type="SUPFAM" id="SSF57850">
    <property type="entry name" value="RING/U-box"/>
    <property type="match status" value="3"/>
</dbReference>
<dbReference type="InterPro" id="IPR001841">
    <property type="entry name" value="Znf_RING"/>
</dbReference>
<evidence type="ECO:0000256" key="4">
    <source>
        <dbReference type="ARBA" id="ARBA00004906"/>
    </source>
</evidence>
<keyword evidence="12" id="KW-0862">Zinc</keyword>
<dbReference type="InterPro" id="IPR044066">
    <property type="entry name" value="TRIAD_supradom"/>
</dbReference>
<evidence type="ECO:0000256" key="13">
    <source>
        <dbReference type="PROSITE-ProRule" id="PRU00175"/>
    </source>
</evidence>
<evidence type="ECO:0000256" key="3">
    <source>
        <dbReference type="ARBA" id="ARBA00003976"/>
    </source>
</evidence>
<evidence type="ECO:0000259" key="16">
    <source>
        <dbReference type="PROSITE" id="PS51873"/>
    </source>
</evidence>
<dbReference type="PANTHER" id="PTHR11685">
    <property type="entry name" value="RBR FAMILY RING FINGER AND IBR DOMAIN-CONTAINING"/>
    <property type="match status" value="1"/>
</dbReference>
<keyword evidence="9" id="KW-0677">Repeat</keyword>
<evidence type="ECO:0000313" key="18">
    <source>
        <dbReference type="EnsemblPlants" id="KQK14114"/>
    </source>
</evidence>
<dbReference type="CDD" id="cd20346">
    <property type="entry name" value="BRcat_RBR_ANKIB1"/>
    <property type="match status" value="1"/>
</dbReference>
<dbReference type="PROSITE" id="PS51873">
    <property type="entry name" value="TRIAD"/>
    <property type="match status" value="1"/>
</dbReference>
<keyword evidence="11" id="KW-0833">Ubl conjugation pathway</keyword>
<reference evidence="17" key="2">
    <citation type="submission" date="2017-06" db="EMBL/GenBank/DDBJ databases">
        <title>WGS assembly of Brachypodium distachyon.</title>
        <authorList>
            <consortium name="The International Brachypodium Initiative"/>
            <person name="Lucas S."/>
            <person name="Harmon-Smith M."/>
            <person name="Lail K."/>
            <person name="Tice H."/>
            <person name="Grimwood J."/>
            <person name="Bruce D."/>
            <person name="Barry K."/>
            <person name="Shu S."/>
            <person name="Lindquist E."/>
            <person name="Wang M."/>
            <person name="Pitluck S."/>
            <person name="Vogel J.P."/>
            <person name="Garvin D.F."/>
            <person name="Mockler T.C."/>
            <person name="Schmutz J."/>
            <person name="Rokhsar D."/>
            <person name="Bevan M.W."/>
        </authorList>
    </citation>
    <scope>NUCLEOTIDE SEQUENCE</scope>
    <source>
        <strain evidence="17">Bd21</strain>
    </source>
</reference>
<feature type="domain" description="RING-type" evidence="16">
    <location>
        <begin position="96"/>
        <end position="302"/>
    </location>
</feature>
<evidence type="ECO:0000256" key="12">
    <source>
        <dbReference type="ARBA" id="ARBA00022833"/>
    </source>
</evidence>
<evidence type="ECO:0000256" key="10">
    <source>
        <dbReference type="ARBA" id="ARBA00022771"/>
    </source>
</evidence>
<dbReference type="GO" id="GO:0008270">
    <property type="term" value="F:zinc ion binding"/>
    <property type="evidence" value="ECO:0007669"/>
    <property type="project" value="UniProtKB-KW"/>
</dbReference>
<dbReference type="Proteomes" id="UP000008810">
    <property type="component" value="Chromosome 1"/>
</dbReference>
<dbReference type="GO" id="GO:0031624">
    <property type="term" value="F:ubiquitin conjugating enzyme binding"/>
    <property type="evidence" value="ECO:0000318"/>
    <property type="project" value="GO_Central"/>
</dbReference>
<dbReference type="Gramene" id="KQK14114">
    <property type="protein sequence ID" value="KQK14114"/>
    <property type="gene ID" value="BRADI_1g14391v3"/>
</dbReference>
<feature type="domain" description="RING-type" evidence="15">
    <location>
        <begin position="100"/>
        <end position="149"/>
    </location>
</feature>
<dbReference type="Gene3D" id="1.20.120.1750">
    <property type="match status" value="1"/>
</dbReference>
<evidence type="ECO:0000256" key="8">
    <source>
        <dbReference type="ARBA" id="ARBA00022723"/>
    </source>
</evidence>
<dbReference type="Pfam" id="PF01485">
    <property type="entry name" value="IBR"/>
    <property type="match status" value="1"/>
</dbReference>
<dbReference type="GO" id="GO:0005737">
    <property type="term" value="C:cytoplasm"/>
    <property type="evidence" value="ECO:0000318"/>
    <property type="project" value="GO_Central"/>
</dbReference>
<evidence type="ECO:0000259" key="15">
    <source>
        <dbReference type="PROSITE" id="PS50089"/>
    </source>
</evidence>
<dbReference type="GO" id="GO:0061630">
    <property type="term" value="F:ubiquitin protein ligase activity"/>
    <property type="evidence" value="ECO:0000318"/>
    <property type="project" value="GO_Central"/>
</dbReference>
<organism evidence="17">
    <name type="scientific">Brachypodium distachyon</name>
    <name type="common">Purple false brome</name>
    <name type="synonym">Trachynia distachya</name>
    <dbReference type="NCBI Taxonomy" id="15368"/>
    <lineage>
        <taxon>Eukaryota</taxon>
        <taxon>Viridiplantae</taxon>
        <taxon>Streptophyta</taxon>
        <taxon>Embryophyta</taxon>
        <taxon>Tracheophyta</taxon>
        <taxon>Spermatophyta</taxon>
        <taxon>Magnoliopsida</taxon>
        <taxon>Liliopsida</taxon>
        <taxon>Poales</taxon>
        <taxon>Poaceae</taxon>
        <taxon>BOP clade</taxon>
        <taxon>Pooideae</taxon>
        <taxon>Stipodae</taxon>
        <taxon>Brachypodieae</taxon>
        <taxon>Brachypodium</taxon>
    </lineage>
</organism>
<feature type="region of interest" description="Disordered" evidence="14">
    <location>
        <begin position="1"/>
        <end position="23"/>
    </location>
</feature>
<evidence type="ECO:0000256" key="6">
    <source>
        <dbReference type="ARBA" id="ARBA00012251"/>
    </source>
</evidence>